<dbReference type="GO" id="GO:0030170">
    <property type="term" value="F:pyridoxal phosphate binding"/>
    <property type="evidence" value="ECO:0007669"/>
    <property type="project" value="InterPro"/>
</dbReference>
<accession>A0AAN2BLW9</accession>
<dbReference type="InterPro" id="IPR005302">
    <property type="entry name" value="MoCF_Sase_C"/>
</dbReference>
<dbReference type="PROSITE" id="PS51340">
    <property type="entry name" value="MOSC"/>
    <property type="match status" value="1"/>
</dbReference>
<dbReference type="InterPro" id="IPR011037">
    <property type="entry name" value="Pyrv_Knase-like_insert_dom_sf"/>
</dbReference>
<dbReference type="RefSeq" id="WP_236984749.1">
    <property type="nucleotide sequence ID" value="NZ_AP023086.1"/>
</dbReference>
<dbReference type="SUPFAM" id="SSF50800">
    <property type="entry name" value="PK beta-barrel domain-like"/>
    <property type="match status" value="1"/>
</dbReference>
<dbReference type="AlphaFoldDB" id="A0AAN2BLW9"/>
<evidence type="ECO:0000313" key="3">
    <source>
        <dbReference type="Proteomes" id="UP001320119"/>
    </source>
</evidence>
<dbReference type="InterPro" id="IPR052716">
    <property type="entry name" value="MOSC_domain"/>
</dbReference>
<name>A0AAN2BLW9_9GAMM</name>
<sequence length="154" mass="17022">MTFILKGIARRATKRAPMEALTHTTISRATGVLGDFRGKPSKRQVTILSEDSWKTVEKEHGGPLDWLIRRANLLVAGITFSRESIGNTLTIGQAVLEITKECDPCYRMDEQVDGLQQRLKPAFTAGVCCKVIRDGSVQLGDHAILSQPHQPKLI</sequence>
<protein>
    <recommendedName>
        <fullName evidence="1">MOSC domain-containing protein</fullName>
    </recommendedName>
</protein>
<keyword evidence="3" id="KW-1185">Reference proteome</keyword>
<dbReference type="GO" id="GO:0003824">
    <property type="term" value="F:catalytic activity"/>
    <property type="evidence" value="ECO:0007669"/>
    <property type="project" value="InterPro"/>
</dbReference>
<gene>
    <name evidence="2" type="ORF">MARGE09_P3684</name>
</gene>
<evidence type="ECO:0000259" key="1">
    <source>
        <dbReference type="PROSITE" id="PS51340"/>
    </source>
</evidence>
<proteinExistence type="predicted"/>
<organism evidence="2 3">
    <name type="scientific">Marinagarivorans cellulosilyticus</name>
    <dbReference type="NCBI Taxonomy" id="2721545"/>
    <lineage>
        <taxon>Bacteria</taxon>
        <taxon>Pseudomonadati</taxon>
        <taxon>Pseudomonadota</taxon>
        <taxon>Gammaproteobacteria</taxon>
        <taxon>Cellvibrionales</taxon>
        <taxon>Cellvibrionaceae</taxon>
        <taxon>Marinagarivorans</taxon>
    </lineage>
</organism>
<dbReference type="Pfam" id="PF03473">
    <property type="entry name" value="MOSC"/>
    <property type="match status" value="1"/>
</dbReference>
<dbReference type="KEGG" id="marq:MARGE09_P3684"/>
<dbReference type="Proteomes" id="UP001320119">
    <property type="component" value="Chromosome"/>
</dbReference>
<reference evidence="2 3" key="1">
    <citation type="journal article" date="2022" name="IScience">
        <title>An ultrasensitive nanofiber-based assay for enzymatic hydrolysis and deep-sea microbial degradation of cellulose.</title>
        <authorList>
            <person name="Tsudome M."/>
            <person name="Tachioka M."/>
            <person name="Miyazaki M."/>
            <person name="Uchimura K."/>
            <person name="Tsuda M."/>
            <person name="Takaki Y."/>
            <person name="Deguchi S."/>
        </authorList>
    </citation>
    <scope>NUCLEOTIDE SEQUENCE [LARGE SCALE GENOMIC DNA]</scope>
    <source>
        <strain evidence="2 3">GE09</strain>
    </source>
</reference>
<dbReference type="PANTHER" id="PTHR36930:SF1">
    <property type="entry name" value="MOSC DOMAIN-CONTAINING PROTEIN"/>
    <property type="match status" value="1"/>
</dbReference>
<dbReference type="GO" id="GO:0030151">
    <property type="term" value="F:molybdenum ion binding"/>
    <property type="evidence" value="ECO:0007669"/>
    <property type="project" value="InterPro"/>
</dbReference>
<dbReference type="EMBL" id="AP023086">
    <property type="protein sequence ID" value="BCD99482.1"/>
    <property type="molecule type" value="Genomic_DNA"/>
</dbReference>
<dbReference type="Gene3D" id="2.40.33.20">
    <property type="entry name" value="PK beta-barrel domain-like"/>
    <property type="match status" value="1"/>
</dbReference>
<evidence type="ECO:0000313" key="2">
    <source>
        <dbReference type="EMBL" id="BCD99482.1"/>
    </source>
</evidence>
<dbReference type="PANTHER" id="PTHR36930">
    <property type="entry name" value="METAL-SULFUR CLUSTER BIOSYNTHESIS PROTEINS YUAD-RELATED"/>
    <property type="match status" value="1"/>
</dbReference>
<feature type="domain" description="MOSC" evidence="1">
    <location>
        <begin position="10"/>
        <end position="146"/>
    </location>
</feature>